<dbReference type="EMBL" id="CAJOAY010005083">
    <property type="protein sequence ID" value="CAF4094551.1"/>
    <property type="molecule type" value="Genomic_DNA"/>
</dbReference>
<evidence type="ECO:0000256" key="1">
    <source>
        <dbReference type="ARBA" id="ARBA00022450"/>
    </source>
</evidence>
<dbReference type="GO" id="GO:0047527">
    <property type="term" value="F:2,3-dihydroxybenzoate-serine ligase activity"/>
    <property type="evidence" value="ECO:0007669"/>
    <property type="project" value="TreeGrafter"/>
</dbReference>
<dbReference type="InterPro" id="IPR020845">
    <property type="entry name" value="AMP-binding_CS"/>
</dbReference>
<dbReference type="Gene3D" id="3.30.559.10">
    <property type="entry name" value="Chloramphenicol acetyltransferase-like domain"/>
    <property type="match status" value="3"/>
</dbReference>
<dbReference type="GO" id="GO:0009239">
    <property type="term" value="P:enterobactin biosynthetic process"/>
    <property type="evidence" value="ECO:0007669"/>
    <property type="project" value="TreeGrafter"/>
</dbReference>
<dbReference type="CDD" id="cd05930">
    <property type="entry name" value="A_NRPS"/>
    <property type="match status" value="1"/>
</dbReference>
<accession>A0A819ULZ1</accession>
<dbReference type="InterPro" id="IPR009081">
    <property type="entry name" value="PP-bd_ACP"/>
</dbReference>
<dbReference type="InterPro" id="IPR001242">
    <property type="entry name" value="Condensation_dom"/>
</dbReference>
<dbReference type="GO" id="GO:0031177">
    <property type="term" value="F:phosphopantetheine binding"/>
    <property type="evidence" value="ECO:0007669"/>
    <property type="project" value="TreeGrafter"/>
</dbReference>
<proteinExistence type="predicted"/>
<dbReference type="GO" id="GO:0009366">
    <property type="term" value="C:enterobactin synthetase complex"/>
    <property type="evidence" value="ECO:0007669"/>
    <property type="project" value="TreeGrafter"/>
</dbReference>
<dbReference type="GO" id="GO:0005829">
    <property type="term" value="C:cytosol"/>
    <property type="evidence" value="ECO:0007669"/>
    <property type="project" value="TreeGrafter"/>
</dbReference>
<feature type="domain" description="Carrier" evidence="3">
    <location>
        <begin position="965"/>
        <end position="1046"/>
    </location>
</feature>
<dbReference type="InterPro" id="IPR045851">
    <property type="entry name" value="AMP-bd_C_sf"/>
</dbReference>
<feature type="non-terminal residue" evidence="4">
    <location>
        <position position="1"/>
    </location>
</feature>
<dbReference type="InterPro" id="IPR036736">
    <property type="entry name" value="ACP-like_sf"/>
</dbReference>
<dbReference type="InterPro" id="IPR000873">
    <property type="entry name" value="AMP-dep_synth/lig_dom"/>
</dbReference>
<keyword evidence="1" id="KW-0596">Phosphopantetheine</keyword>
<dbReference type="GO" id="GO:0043041">
    <property type="term" value="P:amino acid activation for nonribosomal peptide biosynthetic process"/>
    <property type="evidence" value="ECO:0007669"/>
    <property type="project" value="TreeGrafter"/>
</dbReference>
<dbReference type="Proteomes" id="UP000663881">
    <property type="component" value="Unassembled WGS sequence"/>
</dbReference>
<dbReference type="PANTHER" id="PTHR45527:SF1">
    <property type="entry name" value="FATTY ACID SYNTHASE"/>
    <property type="match status" value="1"/>
</dbReference>
<dbReference type="Pfam" id="PF00668">
    <property type="entry name" value="Condensation"/>
    <property type="match status" value="2"/>
</dbReference>
<dbReference type="Gene3D" id="3.30.300.30">
    <property type="match status" value="1"/>
</dbReference>
<dbReference type="InterPro" id="IPR025110">
    <property type="entry name" value="AMP-bd_C"/>
</dbReference>
<dbReference type="SUPFAM" id="SSF52777">
    <property type="entry name" value="CoA-dependent acyltransferases"/>
    <property type="match status" value="5"/>
</dbReference>
<dbReference type="SUPFAM" id="SSF56801">
    <property type="entry name" value="Acetyl-CoA synthetase-like"/>
    <property type="match status" value="1"/>
</dbReference>
<dbReference type="PROSITE" id="PS00455">
    <property type="entry name" value="AMP_BINDING"/>
    <property type="match status" value="1"/>
</dbReference>
<gene>
    <name evidence="4" type="ORF">OKA104_LOCUS35339</name>
</gene>
<dbReference type="InterPro" id="IPR042099">
    <property type="entry name" value="ANL_N_sf"/>
</dbReference>
<protein>
    <recommendedName>
        <fullName evidence="3">Carrier domain-containing protein</fullName>
    </recommendedName>
</protein>
<evidence type="ECO:0000313" key="4">
    <source>
        <dbReference type="EMBL" id="CAF4094551.1"/>
    </source>
</evidence>
<evidence type="ECO:0000256" key="2">
    <source>
        <dbReference type="ARBA" id="ARBA00022553"/>
    </source>
</evidence>
<evidence type="ECO:0000313" key="5">
    <source>
        <dbReference type="Proteomes" id="UP000663881"/>
    </source>
</evidence>
<dbReference type="Pfam" id="PF00501">
    <property type="entry name" value="AMP-binding"/>
    <property type="match status" value="1"/>
</dbReference>
<reference evidence="4" key="1">
    <citation type="submission" date="2021-02" db="EMBL/GenBank/DDBJ databases">
        <authorList>
            <person name="Nowell W R."/>
        </authorList>
    </citation>
    <scope>NUCLEOTIDE SEQUENCE</scope>
</reference>
<dbReference type="SUPFAM" id="SSF47336">
    <property type="entry name" value="ACP-like"/>
    <property type="match status" value="1"/>
</dbReference>
<organism evidence="4 5">
    <name type="scientific">Adineta steineri</name>
    <dbReference type="NCBI Taxonomy" id="433720"/>
    <lineage>
        <taxon>Eukaryota</taxon>
        <taxon>Metazoa</taxon>
        <taxon>Spiralia</taxon>
        <taxon>Gnathifera</taxon>
        <taxon>Rotifera</taxon>
        <taxon>Eurotatoria</taxon>
        <taxon>Bdelloidea</taxon>
        <taxon>Adinetida</taxon>
        <taxon>Adinetidae</taxon>
        <taxon>Adineta</taxon>
    </lineage>
</organism>
<dbReference type="Gene3D" id="1.10.1200.10">
    <property type="entry name" value="ACP-like"/>
    <property type="match status" value="1"/>
</dbReference>
<dbReference type="InterPro" id="IPR023213">
    <property type="entry name" value="CAT-like_dom_sf"/>
</dbReference>
<dbReference type="Pfam" id="PF13193">
    <property type="entry name" value="AMP-binding_C"/>
    <property type="match status" value="1"/>
</dbReference>
<evidence type="ECO:0000259" key="3">
    <source>
        <dbReference type="PROSITE" id="PS50075"/>
    </source>
</evidence>
<name>A0A819ULZ1_9BILA</name>
<dbReference type="Gene3D" id="3.30.559.30">
    <property type="entry name" value="Nonribosomal peptide synthetase, condensation domain"/>
    <property type="match status" value="2"/>
</dbReference>
<sequence length="1678" mass="193735">MPFIYRLEPDHTLSIKQLHQALQLTIDKHLSLHTSLIFDAEINRLMQRVITQKDNYTDMFSFIETTYETDEQLNTILHDERRNPHLFDLAQGLVFRCHIIYYKQISPNHLLSHEDLIIINFHHALFDFPSMNIFLHDLNQAYTTGQLLYDDNTNLRYIDYAVIEQQMSMTGASMFWLDTLHDCKLDQPLSLPFDRYRLSNEHRTGRGTSVSFDFGQDLSHDFLIHASSNSISLEHLALATYYVFLFKLTNGEKDLCIGINTHGRYRDELNSIIGMFVNAIPLRCQLDPHLSFYKLTKQVQDNMINCMKYSYFPLQRILNHHPNLSNPVFLDTSFDFIASMRRDEENEIMIGDGRFSLLPFSIKISENEIMSKFDFILSLQHDVNLNKFSCTINASLDLFNVETVCIIAQRLQTTVHQQFISFDCTTNKSMYELSLILPNERYLIQSLNNTQISFSSPVTCIHHEFVYQVMKHPQKLAVELDEQSLTYCELLYYVQVLSLTLLNEYHVVPGEVVCQCVERSLSMVIGIMGIEMTGGVYCPLSPRDPQHRLHGLTQQTRSRLVLVHHLTKTKFDHDIVSLDINSILNINDIDRKGLSSVIIQDEDIAYIIFTSGSTGTPKAVQVRHKNFIGSMHSLTYINSLNKDDTVVQMTRCSFDIHVQEILGTLLFGCTVIMLHPGGMTDFDYLSNILQKKQITYLSTVPSVLHSFFFFIEHNKKVHAVKYLRSLCSGGGPFSVPLIDLIVKIDRTNCIVWNLYGPAETTITCTGHRINTTNGIHSIPIGIPLSNYRCMIMNQYLQSSVIDGEGELFVGGAGVFAGYLGRDDLTAKALVQIDGQLFYRTGDLVTIDNNGLIHYQGRKDHQIKLHGQRIELGEIERCLLNIISISACVVMKWNDDYLVAYVQSSDISEQELRQHCQSHLPPHMIPSMFIILEKLPLNQNGKVDRKQLPSPDFSLSTLLSSDKSDTPLSQFEEQIHTIWCQVLHSNEKNHISRTTSFFSVGGHSLLFIELYHHYQSVFSFDAHSLSIAPFLQQPTIFQHSQLLQTVTMSNIKVTQWHTLHINEGIASFAQERIFLDEQVRFSSDIAVYNELSTLQVVQGSLSFNRLSQALRYVLNKHKILRTSLIFNNDDGIMKQCITNSDKTFTITMNQTFENDNQLRDIIYQTTINPSLFDLSTGHVFQAEILRHQISLNENDSNEFITNSDVLLIALHHAASDRASFPIFFNDLCFAYNTNAISIEDDDDESLQYIDYNIHERLLDMTTSREFWCLQLKEYNLESPLSLPADRHRSSNDHRSSSASVTQVSFDNEIAQLFLEYASVHHVTPFQLGLSIFYAFLFKLTHDDNDLCISCLNANRYRNELQNIIGMFISTLPYRVQLDPYWSFDDLVKYVREKCLSILEHAHYPLQHILADLHINQSSISFLETMYDFITVSSQSDELSLDGVSLKQMSFEQSSQVAKFDFMLTFIYNPLLENNRLSFRLSCSHDLFDESTVRNIGRRLEYYFRQLYSSNETINRIDTCVISISKIDLILPEETQEMEDTVFCRQSHIMNEASASFAQIRLWYNECVHFTPHISQVPIYNMPFVYRLHSRHTLSVQHLRHTLKLIITKHQSLRTSLIFHTESDRLMQQINDMNDNNRQLFTFIENTYETQEQLSDIIHEEKCNPQLLDLTQGLVFRCHL</sequence>
<comment type="caution">
    <text evidence="4">The sequence shown here is derived from an EMBL/GenBank/DDBJ whole genome shotgun (WGS) entry which is preliminary data.</text>
</comment>
<dbReference type="Gene3D" id="3.40.50.12780">
    <property type="entry name" value="N-terminal domain of ligase-like"/>
    <property type="match status" value="1"/>
</dbReference>
<keyword evidence="2" id="KW-0597">Phosphoprotein</keyword>
<dbReference type="PROSITE" id="PS50075">
    <property type="entry name" value="CARRIER"/>
    <property type="match status" value="1"/>
</dbReference>
<dbReference type="PANTHER" id="PTHR45527">
    <property type="entry name" value="NONRIBOSOMAL PEPTIDE SYNTHETASE"/>
    <property type="match status" value="1"/>
</dbReference>